<sequence>MSTDQNPDALGHARQLRRNLTFPERLLWSRLRDRRLSGQKFVRQAPIGPFIVDFLCRQHSLVIELDGASHDNRGRRDMARQRQLEASGFRVIRFSNDDVLREMDTVLEAILKAVDGATA</sequence>
<dbReference type="RefSeq" id="WP_145031132.1">
    <property type="nucleotide sequence ID" value="NZ_CP036271.1"/>
</dbReference>
<dbReference type="Proteomes" id="UP000315700">
    <property type="component" value="Chromosome"/>
</dbReference>
<dbReference type="InterPro" id="IPR011335">
    <property type="entry name" value="Restrct_endonuc-II-like"/>
</dbReference>
<name>A0A517SGX3_9PLAN</name>
<dbReference type="InterPro" id="IPR007569">
    <property type="entry name" value="DUF559"/>
</dbReference>
<accession>A0A517SGX3</accession>
<feature type="domain" description="DUF559" evidence="1">
    <location>
        <begin position="12"/>
        <end position="114"/>
    </location>
</feature>
<dbReference type="CDD" id="cd01038">
    <property type="entry name" value="Endonuclease_DUF559"/>
    <property type="match status" value="1"/>
</dbReference>
<dbReference type="KEGG" id="ccos:Pan44_34180"/>
<dbReference type="SUPFAM" id="SSF52980">
    <property type="entry name" value="Restriction endonuclease-like"/>
    <property type="match status" value="1"/>
</dbReference>
<dbReference type="PANTHER" id="PTHR38590:SF1">
    <property type="entry name" value="BLL0828 PROTEIN"/>
    <property type="match status" value="1"/>
</dbReference>
<proteinExistence type="predicted"/>
<dbReference type="PANTHER" id="PTHR38590">
    <property type="entry name" value="BLL0828 PROTEIN"/>
    <property type="match status" value="1"/>
</dbReference>
<dbReference type="EMBL" id="CP036271">
    <property type="protein sequence ID" value="QDT55375.1"/>
    <property type="molecule type" value="Genomic_DNA"/>
</dbReference>
<gene>
    <name evidence="2" type="ORF">Pan44_34180</name>
</gene>
<dbReference type="InParanoid" id="A0A517SGX3"/>
<protein>
    <recommendedName>
        <fullName evidence="1">DUF559 domain-containing protein</fullName>
    </recommendedName>
</protein>
<organism evidence="2 3">
    <name type="scientific">Caulifigura coniformis</name>
    <dbReference type="NCBI Taxonomy" id="2527983"/>
    <lineage>
        <taxon>Bacteria</taxon>
        <taxon>Pseudomonadati</taxon>
        <taxon>Planctomycetota</taxon>
        <taxon>Planctomycetia</taxon>
        <taxon>Planctomycetales</taxon>
        <taxon>Planctomycetaceae</taxon>
        <taxon>Caulifigura</taxon>
    </lineage>
</organism>
<dbReference type="OrthoDB" id="9798754at2"/>
<dbReference type="AlphaFoldDB" id="A0A517SGX3"/>
<dbReference type="Pfam" id="PF04480">
    <property type="entry name" value="DUF559"/>
    <property type="match status" value="1"/>
</dbReference>
<evidence type="ECO:0000313" key="3">
    <source>
        <dbReference type="Proteomes" id="UP000315700"/>
    </source>
</evidence>
<keyword evidence="3" id="KW-1185">Reference proteome</keyword>
<evidence type="ECO:0000313" key="2">
    <source>
        <dbReference type="EMBL" id="QDT55375.1"/>
    </source>
</evidence>
<reference evidence="2 3" key="1">
    <citation type="submission" date="2019-02" db="EMBL/GenBank/DDBJ databases">
        <title>Deep-cultivation of Planctomycetes and their phenomic and genomic characterization uncovers novel biology.</title>
        <authorList>
            <person name="Wiegand S."/>
            <person name="Jogler M."/>
            <person name="Boedeker C."/>
            <person name="Pinto D."/>
            <person name="Vollmers J."/>
            <person name="Rivas-Marin E."/>
            <person name="Kohn T."/>
            <person name="Peeters S.H."/>
            <person name="Heuer A."/>
            <person name="Rast P."/>
            <person name="Oberbeckmann S."/>
            <person name="Bunk B."/>
            <person name="Jeske O."/>
            <person name="Meyerdierks A."/>
            <person name="Storesund J.E."/>
            <person name="Kallscheuer N."/>
            <person name="Luecker S."/>
            <person name="Lage O.M."/>
            <person name="Pohl T."/>
            <person name="Merkel B.J."/>
            <person name="Hornburger P."/>
            <person name="Mueller R.-W."/>
            <person name="Bruemmer F."/>
            <person name="Labrenz M."/>
            <person name="Spormann A.M."/>
            <person name="Op den Camp H."/>
            <person name="Overmann J."/>
            <person name="Amann R."/>
            <person name="Jetten M.S.M."/>
            <person name="Mascher T."/>
            <person name="Medema M.H."/>
            <person name="Devos D.P."/>
            <person name="Kaster A.-K."/>
            <person name="Ovreas L."/>
            <person name="Rohde M."/>
            <person name="Galperin M.Y."/>
            <person name="Jogler C."/>
        </authorList>
    </citation>
    <scope>NUCLEOTIDE SEQUENCE [LARGE SCALE GENOMIC DNA]</scope>
    <source>
        <strain evidence="2 3">Pan44</strain>
    </source>
</reference>
<dbReference type="FunCoup" id="A0A517SGX3">
    <property type="interactions" value="48"/>
</dbReference>
<dbReference type="Gene3D" id="3.40.960.10">
    <property type="entry name" value="VSR Endonuclease"/>
    <property type="match status" value="1"/>
</dbReference>
<evidence type="ECO:0000259" key="1">
    <source>
        <dbReference type="Pfam" id="PF04480"/>
    </source>
</evidence>
<dbReference type="InterPro" id="IPR047216">
    <property type="entry name" value="Endonuclease_DUF559_bact"/>
</dbReference>